<dbReference type="EMBL" id="JAGKTC010000001">
    <property type="protein sequence ID" value="MBP3983980.1"/>
    <property type="molecule type" value="Genomic_DNA"/>
</dbReference>
<gene>
    <name evidence="2" type="ORF">J5837_06015</name>
</gene>
<proteinExistence type="predicted"/>
<comment type="caution">
    <text evidence="2">The sequence shown here is derived from an EMBL/GenBank/DDBJ whole genome shotgun (WGS) entry which is preliminary data.</text>
</comment>
<keyword evidence="1" id="KW-0732">Signal</keyword>
<dbReference type="InterPro" id="IPR000801">
    <property type="entry name" value="Esterase-like"/>
</dbReference>
<dbReference type="Gene3D" id="3.40.50.1820">
    <property type="entry name" value="alpha/beta hydrolase"/>
    <property type="match status" value="1"/>
</dbReference>
<protein>
    <recommendedName>
        <fullName evidence="4">Esterase</fullName>
    </recommendedName>
</protein>
<dbReference type="AlphaFoldDB" id="A0A940X3G7"/>
<evidence type="ECO:0000313" key="3">
    <source>
        <dbReference type="Proteomes" id="UP000673447"/>
    </source>
</evidence>
<accession>A0A940X3G7</accession>
<feature type="chain" id="PRO_5037428011" description="Esterase" evidence="1">
    <location>
        <begin position="25"/>
        <end position="352"/>
    </location>
</feature>
<evidence type="ECO:0008006" key="4">
    <source>
        <dbReference type="Google" id="ProtNLM"/>
    </source>
</evidence>
<dbReference type="PANTHER" id="PTHR48098">
    <property type="entry name" value="ENTEROCHELIN ESTERASE-RELATED"/>
    <property type="match status" value="1"/>
</dbReference>
<organism evidence="2 3">
    <name type="scientific">Pseudoxanthomonas helianthi</name>
    <dbReference type="NCBI Taxonomy" id="1453541"/>
    <lineage>
        <taxon>Bacteria</taxon>
        <taxon>Pseudomonadati</taxon>
        <taxon>Pseudomonadota</taxon>
        <taxon>Gammaproteobacteria</taxon>
        <taxon>Lysobacterales</taxon>
        <taxon>Lysobacteraceae</taxon>
        <taxon>Pseudoxanthomonas</taxon>
    </lineage>
</organism>
<evidence type="ECO:0000313" key="2">
    <source>
        <dbReference type="EMBL" id="MBP3983980.1"/>
    </source>
</evidence>
<sequence>MKRFLVLLSGLLSIVTLGSPSATAQGRIVVETLHSSALQGNRIGDTPDRKITIHLPASYDRDPARRYPVVYLLHGATSDPKEWLDGTYQGMDLGADLDRLAAEYIVVMPMADNRFGGSFYVNSTAFGRWEDFVAKELVRFIDTRFRTLPARQSRGLAGQSMGGFGALYLAGRHPETFGHVYAMSPCCLGFVGDLAMESGRWRQEPRGWLRAMAAAFAPGNGREPSIESPPLPFVAASDGRMREVAVVARAWRNYLPLNRLMRDPSPYRRLCSISLDAGLQDEIPSVTLGATAFSRELGRAGIAHTFVAFTGTHTDHTRERFEASVLPFFARVLAAQDPNKGSGLLLFPSRCE</sequence>
<keyword evidence="3" id="KW-1185">Reference proteome</keyword>
<dbReference type="Pfam" id="PF00756">
    <property type="entry name" value="Esterase"/>
    <property type="match status" value="1"/>
</dbReference>
<dbReference type="SUPFAM" id="SSF53474">
    <property type="entry name" value="alpha/beta-Hydrolases"/>
    <property type="match status" value="1"/>
</dbReference>
<dbReference type="Proteomes" id="UP000673447">
    <property type="component" value="Unassembled WGS sequence"/>
</dbReference>
<dbReference type="RefSeq" id="WP_210535785.1">
    <property type="nucleotide sequence ID" value="NZ_JAGKTC010000001.1"/>
</dbReference>
<name>A0A940X3G7_9GAMM</name>
<dbReference type="InterPro" id="IPR029058">
    <property type="entry name" value="AB_hydrolase_fold"/>
</dbReference>
<dbReference type="InterPro" id="IPR050583">
    <property type="entry name" value="Mycobacterial_A85_antigen"/>
</dbReference>
<evidence type="ECO:0000256" key="1">
    <source>
        <dbReference type="SAM" id="SignalP"/>
    </source>
</evidence>
<reference evidence="2" key="1">
    <citation type="journal article" date="2016" name="Int. J. Syst. Evol. Microbiol.">
        <title>Pseudoxanthomonas helianthi sp. nov., isolated from roots of Jerusalem artichoke (Helianthus tuberosus).</title>
        <authorList>
            <person name="Kittiwongwattana C."/>
            <person name="Thawai C."/>
        </authorList>
    </citation>
    <scope>NUCLEOTIDE SEQUENCE</scope>
    <source>
        <strain evidence="2">110414</strain>
    </source>
</reference>
<reference evidence="2" key="2">
    <citation type="submission" date="2021-03" db="EMBL/GenBank/DDBJ databases">
        <authorList>
            <person name="Cao W."/>
        </authorList>
    </citation>
    <scope>NUCLEOTIDE SEQUENCE</scope>
    <source>
        <strain evidence="2">110414</strain>
    </source>
</reference>
<feature type="signal peptide" evidence="1">
    <location>
        <begin position="1"/>
        <end position="24"/>
    </location>
</feature>